<feature type="compositionally biased region" description="Pro residues" evidence="1">
    <location>
        <begin position="106"/>
        <end position="117"/>
    </location>
</feature>
<comment type="caution">
    <text evidence="3">The sequence shown here is derived from an EMBL/GenBank/DDBJ whole genome shotgun (WGS) entry which is preliminary data.</text>
</comment>
<evidence type="ECO:0000256" key="1">
    <source>
        <dbReference type="SAM" id="MobiDB-lite"/>
    </source>
</evidence>
<protein>
    <submittedName>
        <fullName evidence="3">Uncharacterized protein</fullName>
    </submittedName>
</protein>
<feature type="transmembrane region" description="Helical" evidence="2">
    <location>
        <begin position="73"/>
        <end position="95"/>
    </location>
</feature>
<keyword evidence="2" id="KW-0472">Membrane</keyword>
<feature type="compositionally biased region" description="Low complexity" evidence="1">
    <location>
        <begin position="161"/>
        <end position="173"/>
    </location>
</feature>
<feature type="region of interest" description="Disordered" evidence="1">
    <location>
        <begin position="95"/>
        <end position="147"/>
    </location>
</feature>
<feature type="transmembrane region" description="Helical" evidence="2">
    <location>
        <begin position="19"/>
        <end position="39"/>
    </location>
</feature>
<sequence length="234" mass="24905">MSAAHHHARTLSTTPYVTITYSLLSCIICLLNCSINMLYGTRWLNKSLTTSCGTIAPIRSASDAYEHYIPRNIVGVLPCCPLVVVVGAAALPSVFDSSSSPKRPSPRPTPSPPPSPPYHTHTTPQQQQQPPPPNHHAPPSRLRSRLGHRPINPRLAASLALPHSSPPLLSRPSPARPLHDLPAPPVPGGRAARPLPAAARAVMVLAGCWDRWYSRRGPGGADGAGWVECADGGD</sequence>
<evidence type="ECO:0000313" key="4">
    <source>
        <dbReference type="Proteomes" id="UP000813461"/>
    </source>
</evidence>
<evidence type="ECO:0000256" key="2">
    <source>
        <dbReference type="SAM" id="Phobius"/>
    </source>
</evidence>
<keyword evidence="2" id="KW-0812">Transmembrane</keyword>
<accession>A0A8K0RG52</accession>
<name>A0A8K0RG52_9PLEO</name>
<reference evidence="3" key="1">
    <citation type="journal article" date="2021" name="Nat. Commun.">
        <title>Genetic determinants of endophytism in the Arabidopsis root mycobiome.</title>
        <authorList>
            <person name="Mesny F."/>
            <person name="Miyauchi S."/>
            <person name="Thiergart T."/>
            <person name="Pickel B."/>
            <person name="Atanasova L."/>
            <person name="Karlsson M."/>
            <person name="Huettel B."/>
            <person name="Barry K.W."/>
            <person name="Haridas S."/>
            <person name="Chen C."/>
            <person name="Bauer D."/>
            <person name="Andreopoulos W."/>
            <person name="Pangilinan J."/>
            <person name="LaButti K."/>
            <person name="Riley R."/>
            <person name="Lipzen A."/>
            <person name="Clum A."/>
            <person name="Drula E."/>
            <person name="Henrissat B."/>
            <person name="Kohler A."/>
            <person name="Grigoriev I.V."/>
            <person name="Martin F.M."/>
            <person name="Hacquard S."/>
        </authorList>
    </citation>
    <scope>NUCLEOTIDE SEQUENCE</scope>
    <source>
        <strain evidence="3">MPI-SDFR-AT-0120</strain>
    </source>
</reference>
<feature type="region of interest" description="Disordered" evidence="1">
    <location>
        <begin position="161"/>
        <end position="189"/>
    </location>
</feature>
<organism evidence="3 4">
    <name type="scientific">Paraphoma chrysanthemicola</name>
    <dbReference type="NCBI Taxonomy" id="798071"/>
    <lineage>
        <taxon>Eukaryota</taxon>
        <taxon>Fungi</taxon>
        <taxon>Dikarya</taxon>
        <taxon>Ascomycota</taxon>
        <taxon>Pezizomycotina</taxon>
        <taxon>Dothideomycetes</taxon>
        <taxon>Pleosporomycetidae</taxon>
        <taxon>Pleosporales</taxon>
        <taxon>Pleosporineae</taxon>
        <taxon>Phaeosphaeriaceae</taxon>
        <taxon>Paraphoma</taxon>
    </lineage>
</organism>
<keyword evidence="2" id="KW-1133">Transmembrane helix</keyword>
<feature type="compositionally biased region" description="Low complexity" evidence="1">
    <location>
        <begin position="118"/>
        <end position="128"/>
    </location>
</feature>
<dbReference type="EMBL" id="JAGMVJ010000001">
    <property type="protein sequence ID" value="KAH7094340.1"/>
    <property type="molecule type" value="Genomic_DNA"/>
</dbReference>
<dbReference type="Proteomes" id="UP000813461">
    <property type="component" value="Unassembled WGS sequence"/>
</dbReference>
<gene>
    <name evidence="3" type="ORF">FB567DRAFT_599894</name>
</gene>
<dbReference type="AlphaFoldDB" id="A0A8K0RG52"/>
<keyword evidence="4" id="KW-1185">Reference proteome</keyword>
<proteinExistence type="predicted"/>
<evidence type="ECO:0000313" key="3">
    <source>
        <dbReference type="EMBL" id="KAH7094340.1"/>
    </source>
</evidence>